<organism evidence="2 3">
    <name type="scientific">Metschnikowia bicuspidata</name>
    <dbReference type="NCBI Taxonomy" id="27322"/>
    <lineage>
        <taxon>Eukaryota</taxon>
        <taxon>Fungi</taxon>
        <taxon>Dikarya</taxon>
        <taxon>Ascomycota</taxon>
        <taxon>Saccharomycotina</taxon>
        <taxon>Pichiomycetes</taxon>
        <taxon>Metschnikowiaceae</taxon>
        <taxon>Metschnikowia</taxon>
    </lineage>
</organism>
<feature type="region of interest" description="Disordered" evidence="1">
    <location>
        <begin position="270"/>
        <end position="299"/>
    </location>
</feature>
<dbReference type="InterPro" id="IPR032675">
    <property type="entry name" value="LRR_dom_sf"/>
</dbReference>
<dbReference type="AlphaFoldDB" id="A0A4P9ZEH2"/>
<feature type="compositionally biased region" description="Polar residues" evidence="1">
    <location>
        <begin position="203"/>
        <end position="220"/>
    </location>
</feature>
<feature type="compositionally biased region" description="Basic and acidic residues" evidence="1">
    <location>
        <begin position="277"/>
        <end position="295"/>
    </location>
</feature>
<sequence length="806" mass="89152">MPLSSHHDKMIEIRSLFADHMDLILNKRAIVIKPSSFPPGVSLANICEKLATLLDGMQQGYLEQLSIIDFKATALPSEFQLLLSPRLKVLDLHNNHLSSFPPNLALCPNLESVNLSQNLLKILRLEDVAGFSSLRHLLLKDNWLLFIPPSLGDMNNLESLVISGNPLILPHSEYCESNLTKISDLKAYLRNNRLLLDQQIDNQQASKPITPSAPNFMRNRSLSETKVKSSKASRRMGLIINNCKVSMDSGFSTVGNYSLDVITSTNAEKTHQLPTDGKVETNGDYRDQGIQDNSRRAASTVSNLSLSKTLDNANLSRAVDYHRNRANTLKEEIPTRHGESHDFDTKLNTSSRRLSTLKERPQDELFRDRHDEGILERHKLDEAKSYFGRASVTDTSPTKASKKPTTTVRDHGQSALISPPFNFNSFLAHSTSALNLMVKILLYNLREVHQSLIRLSWENKNSTNLESILQFSAKEISSVQDRFDLYDASEDNLELLLSALAAGITSFKLLIHHLNEVLKPFILKSPIYCQRAIYMSLYGALHELNNIYKVAMSVSLPLKLHLSNGKGNLLKSPNLSENLLKGSILIQAKDLVTDNSLSEFSSTDIDGRLLIAVESSTADALVVLRELITTMNAFLSSTPKSSQSLSPTLSAKCVDLHSVCTSTMEITRKLTKNLCAFEAQSTFQVKKLLWDDINAYLKSILLIFAAVKGIMNDAPVLNEVRQSMANLTKSTKEVTILLEASSFKNSSELQKSPLNNNLPLLVSSSFAHGPVPNPLVTATSTSSLQLGNSNGISRAPNSSIQSSGVP</sequence>
<proteinExistence type="predicted"/>
<evidence type="ECO:0000313" key="2">
    <source>
        <dbReference type="EMBL" id="RKP31387.1"/>
    </source>
</evidence>
<dbReference type="Gene3D" id="3.80.10.10">
    <property type="entry name" value="Ribonuclease Inhibitor"/>
    <property type="match status" value="1"/>
</dbReference>
<evidence type="ECO:0008006" key="4">
    <source>
        <dbReference type="Google" id="ProtNLM"/>
    </source>
</evidence>
<accession>A0A4P9ZEH2</accession>
<keyword evidence="3" id="KW-1185">Reference proteome</keyword>
<protein>
    <recommendedName>
        <fullName evidence="4">L domain-like protein</fullName>
    </recommendedName>
</protein>
<dbReference type="Pfam" id="PF13855">
    <property type="entry name" value="LRR_8"/>
    <property type="match status" value="1"/>
</dbReference>
<dbReference type="PROSITE" id="PS51450">
    <property type="entry name" value="LRR"/>
    <property type="match status" value="1"/>
</dbReference>
<dbReference type="EMBL" id="ML004442">
    <property type="protein sequence ID" value="RKP31387.1"/>
    <property type="molecule type" value="Genomic_DNA"/>
</dbReference>
<evidence type="ECO:0000256" key="1">
    <source>
        <dbReference type="SAM" id="MobiDB-lite"/>
    </source>
</evidence>
<dbReference type="InterPro" id="IPR019487">
    <property type="entry name" value="RAM_signalling_pathway_SOG2"/>
</dbReference>
<dbReference type="SUPFAM" id="SSF52058">
    <property type="entry name" value="L domain-like"/>
    <property type="match status" value="1"/>
</dbReference>
<evidence type="ECO:0000313" key="3">
    <source>
        <dbReference type="Proteomes" id="UP000268321"/>
    </source>
</evidence>
<name>A0A4P9ZEH2_9ASCO</name>
<dbReference type="Pfam" id="PF10428">
    <property type="entry name" value="SOG2"/>
    <property type="match status" value="1"/>
</dbReference>
<reference evidence="3" key="1">
    <citation type="journal article" date="2018" name="Nat. Microbiol.">
        <title>Leveraging single-cell genomics to expand the fungal tree of life.</title>
        <authorList>
            <person name="Ahrendt S.R."/>
            <person name="Quandt C.A."/>
            <person name="Ciobanu D."/>
            <person name="Clum A."/>
            <person name="Salamov A."/>
            <person name="Andreopoulos B."/>
            <person name="Cheng J.F."/>
            <person name="Woyke T."/>
            <person name="Pelin A."/>
            <person name="Henrissat B."/>
            <person name="Reynolds N.K."/>
            <person name="Benny G.L."/>
            <person name="Smith M.E."/>
            <person name="James T.Y."/>
            <person name="Grigoriev I.V."/>
        </authorList>
    </citation>
    <scope>NUCLEOTIDE SEQUENCE [LARGE SCALE GENOMIC DNA]</scope>
    <source>
        <strain evidence="3">Baker2002</strain>
    </source>
</reference>
<feature type="region of interest" description="Disordered" evidence="1">
    <location>
        <begin position="787"/>
        <end position="806"/>
    </location>
</feature>
<gene>
    <name evidence="2" type="ORF">METBISCDRAFT_14171</name>
</gene>
<dbReference type="InterPro" id="IPR001611">
    <property type="entry name" value="Leu-rich_rpt"/>
</dbReference>
<dbReference type="OrthoDB" id="1394818at2759"/>
<feature type="region of interest" description="Disordered" evidence="1">
    <location>
        <begin position="203"/>
        <end position="229"/>
    </location>
</feature>
<dbReference type="Proteomes" id="UP000268321">
    <property type="component" value="Unassembled WGS sequence"/>
</dbReference>